<dbReference type="GO" id="GO:0045892">
    <property type="term" value="P:negative regulation of DNA-templated transcription"/>
    <property type="evidence" value="ECO:0007669"/>
    <property type="project" value="TreeGrafter"/>
</dbReference>
<evidence type="ECO:0000259" key="4">
    <source>
        <dbReference type="PROSITE" id="PS50949"/>
    </source>
</evidence>
<name>A0A921DYB1_9STAP</name>
<dbReference type="GO" id="GO:0003677">
    <property type="term" value="F:DNA binding"/>
    <property type="evidence" value="ECO:0007669"/>
    <property type="project" value="UniProtKB-KW"/>
</dbReference>
<dbReference type="InterPro" id="IPR028978">
    <property type="entry name" value="Chorismate_lyase_/UTRA_dom_sf"/>
</dbReference>
<evidence type="ECO:0000313" key="6">
    <source>
        <dbReference type="Proteomes" id="UP000763505"/>
    </source>
</evidence>
<gene>
    <name evidence="5" type="ORF">K8V35_08585</name>
</gene>
<evidence type="ECO:0000256" key="3">
    <source>
        <dbReference type="ARBA" id="ARBA00023163"/>
    </source>
</evidence>
<dbReference type="GO" id="GO:0003700">
    <property type="term" value="F:DNA-binding transcription factor activity"/>
    <property type="evidence" value="ECO:0007669"/>
    <property type="project" value="InterPro"/>
</dbReference>
<dbReference type="AlphaFoldDB" id="A0A921DYB1"/>
<dbReference type="Pfam" id="PF00392">
    <property type="entry name" value="GntR"/>
    <property type="match status" value="1"/>
</dbReference>
<dbReference type="PANTHER" id="PTHR44846">
    <property type="entry name" value="MANNOSYL-D-GLYCERATE TRANSPORT/METABOLISM SYSTEM REPRESSOR MNGR-RELATED"/>
    <property type="match status" value="1"/>
</dbReference>
<dbReference type="InterPro" id="IPR036390">
    <property type="entry name" value="WH_DNA-bd_sf"/>
</dbReference>
<dbReference type="EMBL" id="DYYI01000094">
    <property type="protein sequence ID" value="HJE20394.1"/>
    <property type="molecule type" value="Genomic_DNA"/>
</dbReference>
<dbReference type="Gene3D" id="3.40.1410.10">
    <property type="entry name" value="Chorismate lyase-like"/>
    <property type="match status" value="1"/>
</dbReference>
<feature type="domain" description="HTH gntR-type" evidence="4">
    <location>
        <begin position="3"/>
        <end position="71"/>
    </location>
</feature>
<accession>A0A921DYB1</accession>
<keyword evidence="3" id="KW-0804">Transcription</keyword>
<dbReference type="InterPro" id="IPR036388">
    <property type="entry name" value="WH-like_DNA-bd_sf"/>
</dbReference>
<dbReference type="InterPro" id="IPR000524">
    <property type="entry name" value="Tscrpt_reg_HTH_GntR"/>
</dbReference>
<protein>
    <submittedName>
        <fullName evidence="5">GntR family transcriptional regulator</fullName>
    </submittedName>
</protein>
<dbReference type="PANTHER" id="PTHR44846:SF1">
    <property type="entry name" value="MANNOSYL-D-GLYCERATE TRANSPORT_METABOLISM SYSTEM REPRESSOR MNGR-RELATED"/>
    <property type="match status" value="1"/>
</dbReference>
<dbReference type="CDD" id="cd07377">
    <property type="entry name" value="WHTH_GntR"/>
    <property type="match status" value="1"/>
</dbReference>
<sequence length="235" mass="27398">MSTVLYRNIADDLRQQIKDGVYNEGDKLPSERHLCEHYEASRITIRQALELLEQEQLVVRRHGKGTFVLPSKYNQLLNDLYSFKDEIEKSGDTPSSKMLDIELVESDEYLSRKTNLEIGTKVYKLTRLRLSNGQPMMYEDSYIPHAIAPDLDHYNFSKLSLYKTLQDHYDIRIDKAHETLNATLIQKHEAQHLNQKEGSVAMYIQRFAYSNKQLIEYTKSIVVGDKYNYTVELIG</sequence>
<evidence type="ECO:0000256" key="1">
    <source>
        <dbReference type="ARBA" id="ARBA00023015"/>
    </source>
</evidence>
<dbReference type="SUPFAM" id="SSF64288">
    <property type="entry name" value="Chorismate lyase-like"/>
    <property type="match status" value="1"/>
</dbReference>
<dbReference type="Proteomes" id="UP000763505">
    <property type="component" value="Unassembled WGS sequence"/>
</dbReference>
<reference evidence="5" key="1">
    <citation type="journal article" date="2021" name="PeerJ">
        <title>Extensive microbial diversity within the chicken gut microbiome revealed by metagenomics and culture.</title>
        <authorList>
            <person name="Gilroy R."/>
            <person name="Ravi A."/>
            <person name="Getino M."/>
            <person name="Pursley I."/>
            <person name="Horton D.L."/>
            <person name="Alikhan N.F."/>
            <person name="Baker D."/>
            <person name="Gharbi K."/>
            <person name="Hall N."/>
            <person name="Watson M."/>
            <person name="Adriaenssens E.M."/>
            <person name="Foster-Nyarko E."/>
            <person name="Jarju S."/>
            <person name="Secka A."/>
            <person name="Antonio M."/>
            <person name="Oren A."/>
            <person name="Chaudhuri R.R."/>
            <person name="La Ragione R."/>
            <person name="Hildebrand F."/>
            <person name="Pallen M.J."/>
        </authorList>
    </citation>
    <scope>NUCLEOTIDE SEQUENCE</scope>
    <source>
        <strain evidence="5">6019</strain>
    </source>
</reference>
<dbReference type="Gene3D" id="1.10.10.10">
    <property type="entry name" value="Winged helix-like DNA-binding domain superfamily/Winged helix DNA-binding domain"/>
    <property type="match status" value="1"/>
</dbReference>
<dbReference type="Pfam" id="PF07702">
    <property type="entry name" value="UTRA"/>
    <property type="match status" value="1"/>
</dbReference>
<dbReference type="PROSITE" id="PS50949">
    <property type="entry name" value="HTH_GNTR"/>
    <property type="match status" value="1"/>
</dbReference>
<dbReference type="InterPro" id="IPR050679">
    <property type="entry name" value="Bact_HTH_transcr_reg"/>
</dbReference>
<comment type="caution">
    <text evidence="5">The sequence shown here is derived from an EMBL/GenBank/DDBJ whole genome shotgun (WGS) entry which is preliminary data.</text>
</comment>
<proteinExistence type="predicted"/>
<keyword evidence="2" id="KW-0238">DNA-binding</keyword>
<dbReference type="SMART" id="SM00866">
    <property type="entry name" value="UTRA"/>
    <property type="match status" value="1"/>
</dbReference>
<keyword evidence="1" id="KW-0805">Transcription regulation</keyword>
<dbReference type="PRINTS" id="PR00035">
    <property type="entry name" value="HTHGNTR"/>
</dbReference>
<dbReference type="SMART" id="SM00345">
    <property type="entry name" value="HTH_GNTR"/>
    <property type="match status" value="1"/>
</dbReference>
<reference evidence="5" key="2">
    <citation type="submission" date="2021-09" db="EMBL/GenBank/DDBJ databases">
        <authorList>
            <person name="Gilroy R."/>
        </authorList>
    </citation>
    <scope>NUCLEOTIDE SEQUENCE</scope>
    <source>
        <strain evidence="5">6019</strain>
    </source>
</reference>
<evidence type="ECO:0000256" key="2">
    <source>
        <dbReference type="ARBA" id="ARBA00023125"/>
    </source>
</evidence>
<dbReference type="FunFam" id="1.10.10.10:FF:000079">
    <property type="entry name" value="GntR family transcriptional regulator"/>
    <property type="match status" value="1"/>
</dbReference>
<dbReference type="SUPFAM" id="SSF46785">
    <property type="entry name" value="Winged helix' DNA-binding domain"/>
    <property type="match status" value="1"/>
</dbReference>
<evidence type="ECO:0000313" key="5">
    <source>
        <dbReference type="EMBL" id="HJE20394.1"/>
    </source>
</evidence>
<organism evidence="5 6">
    <name type="scientific">Aliicoccus persicus</name>
    <dbReference type="NCBI Taxonomy" id="930138"/>
    <lineage>
        <taxon>Bacteria</taxon>
        <taxon>Bacillati</taxon>
        <taxon>Bacillota</taxon>
        <taxon>Bacilli</taxon>
        <taxon>Bacillales</taxon>
        <taxon>Staphylococcaceae</taxon>
        <taxon>Aliicoccus</taxon>
    </lineage>
</organism>
<dbReference type="InterPro" id="IPR011663">
    <property type="entry name" value="UTRA"/>
</dbReference>